<evidence type="ECO:0000313" key="2">
    <source>
        <dbReference type="Proteomes" id="UP000006591"/>
    </source>
</evidence>
<dbReference type="EnsemblPlants" id="ONIVA10G00490.1">
    <property type="protein sequence ID" value="ONIVA10G00490.1"/>
    <property type="gene ID" value="ONIVA10G00490"/>
</dbReference>
<protein>
    <submittedName>
        <fullName evidence="1">Uncharacterized protein</fullName>
    </submittedName>
</protein>
<reference evidence="1" key="1">
    <citation type="submission" date="2015-04" db="UniProtKB">
        <authorList>
            <consortium name="EnsemblPlants"/>
        </authorList>
    </citation>
    <scope>IDENTIFICATION</scope>
    <source>
        <strain evidence="1">SL10</strain>
    </source>
</reference>
<name>A0A0E0INW3_ORYNI</name>
<organism evidence="1">
    <name type="scientific">Oryza nivara</name>
    <name type="common">Indian wild rice</name>
    <name type="synonym">Oryza sativa f. spontanea</name>
    <dbReference type="NCBI Taxonomy" id="4536"/>
    <lineage>
        <taxon>Eukaryota</taxon>
        <taxon>Viridiplantae</taxon>
        <taxon>Streptophyta</taxon>
        <taxon>Embryophyta</taxon>
        <taxon>Tracheophyta</taxon>
        <taxon>Spermatophyta</taxon>
        <taxon>Magnoliopsida</taxon>
        <taxon>Liliopsida</taxon>
        <taxon>Poales</taxon>
        <taxon>Poaceae</taxon>
        <taxon>BOP clade</taxon>
        <taxon>Oryzoideae</taxon>
        <taxon>Oryzeae</taxon>
        <taxon>Oryzinae</taxon>
        <taxon>Oryza</taxon>
    </lineage>
</organism>
<evidence type="ECO:0000313" key="1">
    <source>
        <dbReference type="EnsemblPlants" id="ONIVA10G00490.1"/>
    </source>
</evidence>
<proteinExistence type="predicted"/>
<dbReference type="Gramene" id="ONIVA10G00490.1">
    <property type="protein sequence ID" value="ONIVA10G00490.1"/>
    <property type="gene ID" value="ONIVA10G00490"/>
</dbReference>
<accession>A0A0E0INW3</accession>
<dbReference type="AlphaFoldDB" id="A0A0E0INW3"/>
<sequence>MISLEYHCFKRDIAPVAFQEPRPPSLTLLLCRLQGQRRCRPTQTNPVSAKWALSSVIDKWEKLTWGHDYFFAV</sequence>
<dbReference type="HOGENOM" id="CLU_2709009_0_0_1"/>
<dbReference type="Proteomes" id="UP000006591">
    <property type="component" value="Chromosome 10"/>
</dbReference>
<keyword evidence="2" id="KW-1185">Reference proteome</keyword>
<reference evidence="1" key="2">
    <citation type="submission" date="2018-04" db="EMBL/GenBank/DDBJ databases">
        <title>OnivRS2 (Oryza nivara Reference Sequence Version 2).</title>
        <authorList>
            <person name="Zhang J."/>
            <person name="Kudrna D."/>
            <person name="Lee S."/>
            <person name="Talag J."/>
            <person name="Rajasekar S."/>
            <person name="Welchert J."/>
            <person name="Hsing Y.-I."/>
            <person name="Wing R.A."/>
        </authorList>
    </citation>
    <scope>NUCLEOTIDE SEQUENCE [LARGE SCALE GENOMIC DNA]</scope>
</reference>